<evidence type="ECO:0000256" key="2">
    <source>
        <dbReference type="ARBA" id="ARBA00012652"/>
    </source>
</evidence>
<protein>
    <recommendedName>
        <fullName evidence="2">alpha-L-rhamnosidase</fullName>
        <ecNumber evidence="2">3.2.1.40</ecNumber>
    </recommendedName>
</protein>
<dbReference type="AlphaFoldDB" id="A0A5P9NFW6"/>
<dbReference type="Gene3D" id="2.60.420.10">
    <property type="entry name" value="Maltose phosphorylase, domain 3"/>
    <property type="match status" value="1"/>
</dbReference>
<comment type="catalytic activity">
    <reaction evidence="1">
        <text>Hydrolysis of terminal non-reducing alpha-L-rhamnose residues in alpha-L-rhamnosides.</text>
        <dbReference type="EC" id="3.2.1.40"/>
    </reaction>
</comment>
<gene>
    <name evidence="8" type="ORF">EY643_01465</name>
</gene>
<feature type="domain" description="Alpha-L-rhamnosidase C-terminal" evidence="7">
    <location>
        <begin position="489"/>
        <end position="556"/>
    </location>
</feature>
<dbReference type="Gene3D" id="2.60.120.260">
    <property type="entry name" value="Galactose-binding domain-like"/>
    <property type="match status" value="1"/>
</dbReference>
<evidence type="ECO:0000259" key="7">
    <source>
        <dbReference type="Pfam" id="PF17390"/>
    </source>
</evidence>
<keyword evidence="4" id="KW-0732">Signal</keyword>
<evidence type="ECO:0000313" key="8">
    <source>
        <dbReference type="EMBL" id="QFU74426.1"/>
    </source>
</evidence>
<accession>A0A5P9NFW6</accession>
<name>A0A5P9NFW6_9GAMM</name>
<dbReference type="InterPro" id="IPR035398">
    <property type="entry name" value="Bac_rhamnosid_C"/>
</dbReference>
<dbReference type="SUPFAM" id="SSF48208">
    <property type="entry name" value="Six-hairpin glycosidases"/>
    <property type="match status" value="1"/>
</dbReference>
<dbReference type="InterPro" id="IPR035396">
    <property type="entry name" value="Bac_rhamnosid6H"/>
</dbReference>
<dbReference type="InterPro" id="IPR008902">
    <property type="entry name" value="Rhamnosid_concanavalin"/>
</dbReference>
<feature type="domain" description="Alpha-L-rhamnosidase six-hairpin glycosidase" evidence="6">
    <location>
        <begin position="166"/>
        <end position="486"/>
    </location>
</feature>
<evidence type="ECO:0000259" key="5">
    <source>
        <dbReference type="Pfam" id="PF05592"/>
    </source>
</evidence>
<sequence length="589" mass="66041">MPTLRLFFAILILCGSGSAVKAAPTHLVEERAVSITRQDSGRIIVDFGRVAFGNIKLLPPEGAKGKITVHFGEAFANGRVDRDPIGTVRYNKARVRLKGAKPILVAPAKNSRNTEVRSRKHPPAILTPAEWGVVMPFRWLEIEGWDGELLAEQIVRQSAFSSTWNDQASSFESSDEVLNQVWELSRYSIKATTFAGVYVDGDRERIPYEADAYLNQLSHYATDNDVQMARDTFDHLMQYGTWPTEWAPHMVFMAYADWMHTGDLQWLAPRYDSLRSKLLLERAGKNGLITSNKRQIERTDIVDWPRVERDDYVFTEVNTVVNAFHLRVMYQMAELADALGRKADAENFGNTAKASQQVFQETLFNSESGLYRDGISTDHSALHANLFPLAFGLVPLNRQRHIVDWLVERGMACSVYAAQYLLEGLFEYGADDAAIELMVAPGDRSWRHMVESGTTITWEAWDVKYKPNLDWNHAWGAAPANLLPRFVLGAQPLKPGWEKVRIKPMPGKLANAKGKVPTPRGPIVIDWVGGDNFNLSLTLPENVTAKVELPAGPASEGVWINGKQAKATVAGDYWLIDQEITRSAQFEVK</sequence>
<dbReference type="GO" id="GO:0005975">
    <property type="term" value="P:carbohydrate metabolic process"/>
    <property type="evidence" value="ECO:0007669"/>
    <property type="project" value="InterPro"/>
</dbReference>
<dbReference type="InterPro" id="IPR016007">
    <property type="entry name" value="Alpha_rhamnosid"/>
</dbReference>
<dbReference type="InterPro" id="IPR008928">
    <property type="entry name" value="6-hairpin_glycosidase_sf"/>
</dbReference>
<dbReference type="Pfam" id="PF17390">
    <property type="entry name" value="Bac_rhamnosid_C"/>
    <property type="match status" value="1"/>
</dbReference>
<dbReference type="Proteomes" id="UP000326287">
    <property type="component" value="Chromosome"/>
</dbReference>
<dbReference type="EC" id="3.2.1.40" evidence="2"/>
<dbReference type="RefSeq" id="WP_152660538.1">
    <property type="nucleotide sequence ID" value="NZ_CP036422.1"/>
</dbReference>
<dbReference type="PANTHER" id="PTHR33307:SF6">
    <property type="entry name" value="ALPHA-RHAMNOSIDASE (EUROFUNG)-RELATED"/>
    <property type="match status" value="1"/>
</dbReference>
<dbReference type="PANTHER" id="PTHR33307">
    <property type="entry name" value="ALPHA-RHAMNOSIDASE (EUROFUNG)"/>
    <property type="match status" value="1"/>
</dbReference>
<evidence type="ECO:0000256" key="4">
    <source>
        <dbReference type="SAM" id="SignalP"/>
    </source>
</evidence>
<evidence type="ECO:0000313" key="9">
    <source>
        <dbReference type="Proteomes" id="UP000326287"/>
    </source>
</evidence>
<organism evidence="8 9">
    <name type="scientific">Halioglobus maricola</name>
    <dbReference type="NCBI Taxonomy" id="2601894"/>
    <lineage>
        <taxon>Bacteria</taxon>
        <taxon>Pseudomonadati</taxon>
        <taxon>Pseudomonadota</taxon>
        <taxon>Gammaproteobacteria</taxon>
        <taxon>Cellvibrionales</taxon>
        <taxon>Halieaceae</taxon>
        <taxon>Halioglobus</taxon>
    </lineage>
</organism>
<proteinExistence type="predicted"/>
<dbReference type="EMBL" id="CP036422">
    <property type="protein sequence ID" value="QFU74426.1"/>
    <property type="molecule type" value="Genomic_DNA"/>
</dbReference>
<feature type="signal peptide" evidence="4">
    <location>
        <begin position="1"/>
        <end position="21"/>
    </location>
</feature>
<dbReference type="OrthoDB" id="9761045at2"/>
<dbReference type="GO" id="GO:0030596">
    <property type="term" value="F:alpha-L-rhamnosidase activity"/>
    <property type="evidence" value="ECO:0007669"/>
    <property type="project" value="UniProtKB-EC"/>
</dbReference>
<dbReference type="Pfam" id="PF17389">
    <property type="entry name" value="Bac_rhamnosid6H"/>
    <property type="match status" value="1"/>
</dbReference>
<evidence type="ECO:0000256" key="3">
    <source>
        <dbReference type="ARBA" id="ARBA00022801"/>
    </source>
</evidence>
<feature type="domain" description="Alpha-L-rhamnosidase concanavalin-like" evidence="5">
    <location>
        <begin position="38"/>
        <end position="154"/>
    </location>
</feature>
<evidence type="ECO:0000259" key="6">
    <source>
        <dbReference type="Pfam" id="PF17389"/>
    </source>
</evidence>
<dbReference type="Pfam" id="PF05592">
    <property type="entry name" value="Bac_rhamnosid"/>
    <property type="match status" value="1"/>
</dbReference>
<dbReference type="KEGG" id="halc:EY643_01465"/>
<keyword evidence="3" id="KW-0378">Hydrolase</keyword>
<reference evidence="8 9" key="1">
    <citation type="submission" date="2019-02" db="EMBL/GenBank/DDBJ databases">
        <authorList>
            <person name="Li S.-H."/>
        </authorList>
    </citation>
    <scope>NUCLEOTIDE SEQUENCE [LARGE SCALE GENOMIC DNA]</scope>
    <source>
        <strain evidence="8 9">IMCC14385</strain>
    </source>
</reference>
<feature type="chain" id="PRO_5025011920" description="alpha-L-rhamnosidase" evidence="4">
    <location>
        <begin position="22"/>
        <end position="589"/>
    </location>
</feature>
<evidence type="ECO:0000256" key="1">
    <source>
        <dbReference type="ARBA" id="ARBA00001445"/>
    </source>
</evidence>
<dbReference type="InterPro" id="IPR012341">
    <property type="entry name" value="6hp_glycosidase-like_sf"/>
</dbReference>
<keyword evidence="9" id="KW-1185">Reference proteome</keyword>
<dbReference type="Gene3D" id="1.50.10.10">
    <property type="match status" value="1"/>
</dbReference>